<feature type="signal peptide" evidence="1">
    <location>
        <begin position="1"/>
        <end position="28"/>
    </location>
</feature>
<keyword evidence="4" id="KW-1185">Reference proteome</keyword>
<feature type="chain" id="PRO_5012823764" description="Haemophore haem-binding domain-containing protein" evidence="1">
    <location>
        <begin position="29"/>
        <end position="125"/>
    </location>
</feature>
<dbReference type="InterPro" id="IPR038378">
    <property type="entry name" value="MHB_sf"/>
</dbReference>
<dbReference type="Proteomes" id="UP000242320">
    <property type="component" value="Unassembled WGS sequence"/>
</dbReference>
<protein>
    <recommendedName>
        <fullName evidence="2">Haemophore haem-binding domain-containing protein</fullName>
    </recommendedName>
</protein>
<evidence type="ECO:0000259" key="2">
    <source>
        <dbReference type="Pfam" id="PF16525"/>
    </source>
</evidence>
<name>A0A1X2LEK0_9MYCO</name>
<evidence type="ECO:0000256" key="1">
    <source>
        <dbReference type="SAM" id="SignalP"/>
    </source>
</evidence>
<keyword evidence="1" id="KW-0732">Signal</keyword>
<gene>
    <name evidence="3" type="ORF">B8W69_01180</name>
</gene>
<evidence type="ECO:0000313" key="4">
    <source>
        <dbReference type="Proteomes" id="UP000242320"/>
    </source>
</evidence>
<dbReference type="InterPro" id="IPR032407">
    <property type="entry name" value="MHB"/>
</dbReference>
<feature type="domain" description="Haemophore haem-binding" evidence="2">
    <location>
        <begin position="31"/>
        <end position="107"/>
    </location>
</feature>
<comment type="caution">
    <text evidence="3">The sequence shown here is derived from an EMBL/GenBank/DDBJ whole genome shotgun (WGS) entry which is preliminary data.</text>
</comment>
<accession>A0A1X2LEK0</accession>
<reference evidence="3 4" key="1">
    <citation type="submission" date="2017-04" db="EMBL/GenBank/DDBJ databases">
        <title>The new phylogeny of genus Mycobacterium.</title>
        <authorList>
            <person name="Tortoli E."/>
            <person name="Trovato A."/>
            <person name="Cirillo D.M."/>
        </authorList>
    </citation>
    <scope>NUCLEOTIDE SEQUENCE [LARGE SCALE GENOMIC DNA]</scope>
    <source>
        <strain evidence="3 4">DSM 45247</strain>
    </source>
</reference>
<dbReference type="Gene3D" id="1.20.20.20">
    <property type="entry name" value="Haemophore, haem-binding domain"/>
    <property type="match status" value="1"/>
</dbReference>
<dbReference type="EMBL" id="NCXM01000001">
    <property type="protein sequence ID" value="OSC32429.1"/>
    <property type="molecule type" value="Genomic_DNA"/>
</dbReference>
<sequence length="125" mass="12556">MSKSLWRTVFGVIAGCVLGVMIAPTAAAAPDPCSASGVAATASGVLNTASGYLDGHPEANSVLTAAVNQSPADAKSSVRGYFLGHPGEALDLKGIAQPLLDLRSRCNTSVSPDQLAALFDALSAD</sequence>
<dbReference type="OrthoDB" id="4728894at2"/>
<dbReference type="NCBIfam" id="TIGR04529">
    <property type="entry name" value="MTB_hemophore"/>
    <property type="match status" value="1"/>
</dbReference>
<organism evidence="3 4">
    <name type="scientific">Mycolicibacterium vulneris</name>
    <dbReference type="NCBI Taxonomy" id="547163"/>
    <lineage>
        <taxon>Bacteria</taxon>
        <taxon>Bacillati</taxon>
        <taxon>Actinomycetota</taxon>
        <taxon>Actinomycetes</taxon>
        <taxon>Mycobacteriales</taxon>
        <taxon>Mycobacteriaceae</taxon>
        <taxon>Mycolicibacterium</taxon>
    </lineage>
</organism>
<dbReference type="Pfam" id="PF16525">
    <property type="entry name" value="MHB"/>
    <property type="match status" value="1"/>
</dbReference>
<evidence type="ECO:0000313" key="3">
    <source>
        <dbReference type="EMBL" id="OSC32429.1"/>
    </source>
</evidence>
<dbReference type="GO" id="GO:0020037">
    <property type="term" value="F:heme binding"/>
    <property type="evidence" value="ECO:0007669"/>
    <property type="project" value="InterPro"/>
</dbReference>
<dbReference type="AlphaFoldDB" id="A0A1X2LEK0"/>
<proteinExistence type="predicted"/>